<sequence length="136" mass="15399">MQYPESATIVNSSSKADSNCPESSEESFVTDDDGNSNASHEEDDEYFIFVGRGDHEDNDDQAESSTMETTFPDPYDRVYQNILDSTHQLEPRPDCNHCGYWHAIDTELCMQLSHLSLFMVTFGKYVNMALDTTHIA</sequence>
<dbReference type="EMBL" id="RWGY01000125">
    <property type="protein sequence ID" value="TVU03956.1"/>
    <property type="molecule type" value="Genomic_DNA"/>
</dbReference>
<protein>
    <submittedName>
        <fullName evidence="2">Uncharacterized protein</fullName>
    </submittedName>
</protein>
<reference evidence="2 3" key="1">
    <citation type="journal article" date="2019" name="Sci. Rep.">
        <title>A high-quality genome of Eragrostis curvula grass provides insights into Poaceae evolution and supports new strategies to enhance forage quality.</title>
        <authorList>
            <person name="Carballo J."/>
            <person name="Santos B.A.C.M."/>
            <person name="Zappacosta D."/>
            <person name="Garbus I."/>
            <person name="Selva J.P."/>
            <person name="Gallo C.A."/>
            <person name="Diaz A."/>
            <person name="Albertini E."/>
            <person name="Caccamo M."/>
            <person name="Echenique V."/>
        </authorList>
    </citation>
    <scope>NUCLEOTIDE SEQUENCE [LARGE SCALE GENOMIC DNA]</scope>
    <source>
        <strain evidence="3">cv. Victoria</strain>
        <tissue evidence="2">Leaf</tissue>
    </source>
</reference>
<comment type="caution">
    <text evidence="2">The sequence shown here is derived from an EMBL/GenBank/DDBJ whole genome shotgun (WGS) entry which is preliminary data.</text>
</comment>
<name>A0A5J9SY43_9POAL</name>
<evidence type="ECO:0000256" key="1">
    <source>
        <dbReference type="SAM" id="MobiDB-lite"/>
    </source>
</evidence>
<dbReference type="AlphaFoldDB" id="A0A5J9SY43"/>
<dbReference type="OrthoDB" id="693063at2759"/>
<accession>A0A5J9SY43</accession>
<gene>
    <name evidence="2" type="ORF">EJB05_50483</name>
</gene>
<evidence type="ECO:0000313" key="2">
    <source>
        <dbReference type="EMBL" id="TVU03956.1"/>
    </source>
</evidence>
<feature type="region of interest" description="Disordered" evidence="1">
    <location>
        <begin position="1"/>
        <end position="73"/>
    </location>
</feature>
<feature type="compositionally biased region" description="Acidic residues" evidence="1">
    <location>
        <begin position="23"/>
        <end position="34"/>
    </location>
</feature>
<dbReference type="Gramene" id="TVU03956">
    <property type="protein sequence ID" value="TVU03956"/>
    <property type="gene ID" value="EJB05_50483"/>
</dbReference>
<dbReference type="Proteomes" id="UP000324897">
    <property type="component" value="Unassembled WGS sequence"/>
</dbReference>
<keyword evidence="3" id="KW-1185">Reference proteome</keyword>
<feature type="compositionally biased region" description="Polar residues" evidence="1">
    <location>
        <begin position="8"/>
        <end position="22"/>
    </location>
</feature>
<evidence type="ECO:0000313" key="3">
    <source>
        <dbReference type="Proteomes" id="UP000324897"/>
    </source>
</evidence>
<proteinExistence type="predicted"/>
<organism evidence="2 3">
    <name type="scientific">Eragrostis curvula</name>
    <name type="common">weeping love grass</name>
    <dbReference type="NCBI Taxonomy" id="38414"/>
    <lineage>
        <taxon>Eukaryota</taxon>
        <taxon>Viridiplantae</taxon>
        <taxon>Streptophyta</taxon>
        <taxon>Embryophyta</taxon>
        <taxon>Tracheophyta</taxon>
        <taxon>Spermatophyta</taxon>
        <taxon>Magnoliopsida</taxon>
        <taxon>Liliopsida</taxon>
        <taxon>Poales</taxon>
        <taxon>Poaceae</taxon>
        <taxon>PACMAD clade</taxon>
        <taxon>Chloridoideae</taxon>
        <taxon>Eragrostideae</taxon>
        <taxon>Eragrostidinae</taxon>
        <taxon>Eragrostis</taxon>
    </lineage>
</organism>
<feature type="non-terminal residue" evidence="2">
    <location>
        <position position="1"/>
    </location>
</feature>